<feature type="domain" description="CCR4-NOT transcription complex subunit 1 CAF1-binding" evidence="1">
    <location>
        <begin position="34"/>
        <end position="217"/>
    </location>
</feature>
<name>A0A0R3TUB0_RODNA</name>
<evidence type="ECO:0000313" key="3">
    <source>
        <dbReference type="Proteomes" id="UP000278807"/>
    </source>
</evidence>
<gene>
    <name evidence="2" type="ORF">HNAJ_LOCUS11326</name>
</gene>
<dbReference type="GO" id="GO:0030015">
    <property type="term" value="C:CCR4-NOT core complex"/>
    <property type="evidence" value="ECO:0007669"/>
    <property type="project" value="InterPro"/>
</dbReference>
<dbReference type="InterPro" id="IPR032191">
    <property type="entry name" value="CNOT1_CAF1_bind"/>
</dbReference>
<keyword evidence="3" id="KW-1185">Reference proteome</keyword>
<dbReference type="PANTHER" id="PTHR13162:SF8">
    <property type="entry name" value="CCR4-NOT TRANSCRIPTION COMPLEX SUBUNIT 1"/>
    <property type="match status" value="1"/>
</dbReference>
<dbReference type="GO" id="GO:0060090">
    <property type="term" value="F:molecular adaptor activity"/>
    <property type="evidence" value="ECO:0007669"/>
    <property type="project" value="TreeGrafter"/>
</dbReference>
<dbReference type="InterPro" id="IPR040398">
    <property type="entry name" value="Not1"/>
</dbReference>
<dbReference type="AlphaFoldDB" id="A0A0R3TUB0"/>
<accession>A0A0R3TUB0</accession>
<reference evidence="2 3" key="2">
    <citation type="submission" date="2018-11" db="EMBL/GenBank/DDBJ databases">
        <authorList>
            <consortium name="Pathogen Informatics"/>
        </authorList>
    </citation>
    <scope>NUCLEOTIDE SEQUENCE [LARGE SCALE GENOMIC DNA]</scope>
</reference>
<reference evidence="4" key="1">
    <citation type="submission" date="2017-02" db="UniProtKB">
        <authorList>
            <consortium name="WormBaseParasite"/>
        </authorList>
    </citation>
    <scope>IDENTIFICATION</scope>
</reference>
<dbReference type="EMBL" id="UZAE01013509">
    <property type="protein sequence ID" value="VDO10156.1"/>
    <property type="molecule type" value="Genomic_DNA"/>
</dbReference>
<dbReference type="OrthoDB" id="1933107at2759"/>
<dbReference type="GO" id="GO:0000288">
    <property type="term" value="P:nuclear-transcribed mRNA catabolic process, deadenylation-dependent decay"/>
    <property type="evidence" value="ECO:0007669"/>
    <property type="project" value="TreeGrafter"/>
</dbReference>
<evidence type="ECO:0000259" key="1">
    <source>
        <dbReference type="Pfam" id="PF16415"/>
    </source>
</evidence>
<organism evidence="4">
    <name type="scientific">Rodentolepis nana</name>
    <name type="common">Dwarf tapeworm</name>
    <name type="synonym">Hymenolepis nana</name>
    <dbReference type="NCBI Taxonomy" id="102285"/>
    <lineage>
        <taxon>Eukaryota</taxon>
        <taxon>Metazoa</taxon>
        <taxon>Spiralia</taxon>
        <taxon>Lophotrochozoa</taxon>
        <taxon>Platyhelminthes</taxon>
        <taxon>Cestoda</taxon>
        <taxon>Eucestoda</taxon>
        <taxon>Cyclophyllidea</taxon>
        <taxon>Hymenolepididae</taxon>
        <taxon>Rodentolepis</taxon>
    </lineage>
</organism>
<sequence>MEPMAADLMGIHADRETEAIGPPKMASSAAFIHSLMLYFVEGIDNVNYEVKCKELFEVLTEDNVQVFLKVLVENRISKDDINLEMLADLVFKINERFPETRELAIKELLKPIHKMFGSIPANGFDYGMEADLRNLGRFMGLLTLIKNKTILQYHLDLRALLIEGIIKGDSALRYAVQFVCQFLKASQGLVYHPFYSSIVRILRYLRMIYEKDDVTKIVETELTETELRVPLGDPIIKFEQSTDSPSKDNYRTIV</sequence>
<dbReference type="STRING" id="102285.A0A0R3TUB0"/>
<dbReference type="GO" id="GO:0000932">
    <property type="term" value="C:P-body"/>
    <property type="evidence" value="ECO:0007669"/>
    <property type="project" value="TreeGrafter"/>
</dbReference>
<dbReference type="PANTHER" id="PTHR13162">
    <property type="entry name" value="CCR4-NOT TRANSCRIPTION COMPLEX"/>
    <property type="match status" value="1"/>
</dbReference>
<dbReference type="WBParaSite" id="HNAJ_0001133601-mRNA-1">
    <property type="protein sequence ID" value="HNAJ_0001133601-mRNA-1"/>
    <property type="gene ID" value="HNAJ_0001133601"/>
</dbReference>
<evidence type="ECO:0000313" key="4">
    <source>
        <dbReference type="WBParaSite" id="HNAJ_0001133601-mRNA-1"/>
    </source>
</evidence>
<dbReference type="GO" id="GO:0017148">
    <property type="term" value="P:negative regulation of translation"/>
    <property type="evidence" value="ECO:0007669"/>
    <property type="project" value="InterPro"/>
</dbReference>
<dbReference type="Pfam" id="PF16415">
    <property type="entry name" value="CNOT1_CAF1_bind"/>
    <property type="match status" value="1"/>
</dbReference>
<dbReference type="Proteomes" id="UP000278807">
    <property type="component" value="Unassembled WGS sequence"/>
</dbReference>
<dbReference type="Gene3D" id="1.25.40.180">
    <property type="match status" value="1"/>
</dbReference>
<evidence type="ECO:0000313" key="2">
    <source>
        <dbReference type="EMBL" id="VDO10156.1"/>
    </source>
</evidence>
<proteinExistence type="predicted"/>
<protein>
    <submittedName>
        <fullName evidence="4">CNOT1_CAF1_bind domain-containing protein</fullName>
    </submittedName>
</protein>